<feature type="transmembrane region" description="Helical" evidence="14">
    <location>
        <begin position="266"/>
        <end position="286"/>
    </location>
</feature>
<evidence type="ECO:0000256" key="11">
    <source>
        <dbReference type="ARBA" id="ARBA00022989"/>
    </source>
</evidence>
<feature type="transmembrane region" description="Helical" evidence="14">
    <location>
        <begin position="306"/>
        <end position="329"/>
    </location>
</feature>
<evidence type="ECO:0000256" key="3">
    <source>
        <dbReference type="ARBA" id="ARBA00012438"/>
    </source>
</evidence>
<proteinExistence type="predicted"/>
<keyword evidence="4" id="KW-1003">Cell membrane</keyword>
<organism evidence="17 18">
    <name type="scientific">Stygiobacter electus</name>
    <dbReference type="NCBI Taxonomy" id="3032292"/>
    <lineage>
        <taxon>Bacteria</taxon>
        <taxon>Pseudomonadati</taxon>
        <taxon>Ignavibacteriota</taxon>
        <taxon>Ignavibacteria</taxon>
        <taxon>Ignavibacteriales</taxon>
        <taxon>Melioribacteraceae</taxon>
        <taxon>Stygiobacter</taxon>
    </lineage>
</organism>
<evidence type="ECO:0000259" key="15">
    <source>
        <dbReference type="PROSITE" id="PS50109"/>
    </source>
</evidence>
<dbReference type="EMBL" id="JARGDL010000002">
    <property type="protein sequence ID" value="MDF1610856.1"/>
    <property type="molecule type" value="Genomic_DNA"/>
</dbReference>
<dbReference type="InterPro" id="IPR003660">
    <property type="entry name" value="HAMP_dom"/>
</dbReference>
<evidence type="ECO:0000313" key="17">
    <source>
        <dbReference type="EMBL" id="MDF1610856.1"/>
    </source>
</evidence>
<protein>
    <recommendedName>
        <fullName evidence="3">histidine kinase</fullName>
        <ecNumber evidence="3">2.7.13.3</ecNumber>
    </recommendedName>
</protein>
<evidence type="ECO:0000256" key="12">
    <source>
        <dbReference type="ARBA" id="ARBA00023012"/>
    </source>
</evidence>
<evidence type="ECO:0000256" key="1">
    <source>
        <dbReference type="ARBA" id="ARBA00000085"/>
    </source>
</evidence>
<dbReference type="Gene3D" id="6.10.340.10">
    <property type="match status" value="1"/>
</dbReference>
<dbReference type="InterPro" id="IPR036890">
    <property type="entry name" value="HATPase_C_sf"/>
</dbReference>
<feature type="transmembrane region" description="Helical" evidence="14">
    <location>
        <begin position="432"/>
        <end position="451"/>
    </location>
</feature>
<feature type="transmembrane region" description="Helical" evidence="14">
    <location>
        <begin position="781"/>
        <end position="804"/>
    </location>
</feature>
<dbReference type="SMART" id="SM00387">
    <property type="entry name" value="HATPase_c"/>
    <property type="match status" value="1"/>
</dbReference>
<dbReference type="PROSITE" id="PS50109">
    <property type="entry name" value="HIS_KIN"/>
    <property type="match status" value="1"/>
</dbReference>
<keyword evidence="10 17" id="KW-0067">ATP-binding</keyword>
<dbReference type="RefSeq" id="WP_321534623.1">
    <property type="nucleotide sequence ID" value="NZ_JARGDL010000002.1"/>
</dbReference>
<keyword evidence="12" id="KW-0902">Two-component regulatory system</keyword>
<feature type="transmembrane region" description="Helical" evidence="14">
    <location>
        <begin position="233"/>
        <end position="254"/>
    </location>
</feature>
<feature type="transmembrane region" description="Helical" evidence="14">
    <location>
        <begin position="935"/>
        <end position="955"/>
    </location>
</feature>
<dbReference type="InterPro" id="IPR003661">
    <property type="entry name" value="HisK_dim/P_dom"/>
</dbReference>
<gene>
    <name evidence="17" type="ORF">P0M35_01720</name>
</gene>
<keyword evidence="9" id="KW-0418">Kinase</keyword>
<dbReference type="SMART" id="SM00388">
    <property type="entry name" value="HisKA"/>
    <property type="match status" value="1"/>
</dbReference>
<dbReference type="Pfam" id="PF00512">
    <property type="entry name" value="HisKA"/>
    <property type="match status" value="1"/>
</dbReference>
<feature type="transmembrane region" description="Helical" evidence="14">
    <location>
        <begin position="457"/>
        <end position="475"/>
    </location>
</feature>
<feature type="domain" description="HAMP" evidence="16">
    <location>
        <begin position="957"/>
        <end position="1009"/>
    </location>
</feature>
<dbReference type="SMART" id="SM00304">
    <property type="entry name" value="HAMP"/>
    <property type="match status" value="1"/>
</dbReference>
<dbReference type="SUPFAM" id="SSF158472">
    <property type="entry name" value="HAMP domain-like"/>
    <property type="match status" value="1"/>
</dbReference>
<feature type="transmembrane region" description="Helical" evidence="14">
    <location>
        <begin position="396"/>
        <end position="420"/>
    </location>
</feature>
<dbReference type="Pfam" id="PF00672">
    <property type="entry name" value="HAMP"/>
    <property type="match status" value="1"/>
</dbReference>
<dbReference type="Proteomes" id="UP001221302">
    <property type="component" value="Unassembled WGS sequence"/>
</dbReference>
<dbReference type="CDD" id="cd00082">
    <property type="entry name" value="HisKA"/>
    <property type="match status" value="1"/>
</dbReference>
<dbReference type="InterPro" id="IPR050398">
    <property type="entry name" value="HssS/ArlS-like"/>
</dbReference>
<feature type="domain" description="Histidine kinase" evidence="15">
    <location>
        <begin position="1026"/>
        <end position="1232"/>
    </location>
</feature>
<dbReference type="SUPFAM" id="SSF55874">
    <property type="entry name" value="ATPase domain of HSP90 chaperone/DNA topoisomerase II/histidine kinase"/>
    <property type="match status" value="1"/>
</dbReference>
<keyword evidence="5" id="KW-0597">Phosphoprotein</keyword>
<comment type="catalytic activity">
    <reaction evidence="1">
        <text>ATP + protein L-histidine = ADP + protein N-phospho-L-histidine.</text>
        <dbReference type="EC" id="2.7.13.3"/>
    </reaction>
</comment>
<dbReference type="GO" id="GO:0005886">
    <property type="term" value="C:plasma membrane"/>
    <property type="evidence" value="ECO:0007669"/>
    <property type="project" value="UniProtKB-SubCell"/>
</dbReference>
<dbReference type="PANTHER" id="PTHR45528:SF1">
    <property type="entry name" value="SENSOR HISTIDINE KINASE CPXA"/>
    <property type="match status" value="1"/>
</dbReference>
<dbReference type="Gene3D" id="1.10.287.130">
    <property type="match status" value="1"/>
</dbReference>
<feature type="transmembrane region" description="Helical" evidence="14">
    <location>
        <begin position="487"/>
        <end position="505"/>
    </location>
</feature>
<evidence type="ECO:0000256" key="14">
    <source>
        <dbReference type="SAM" id="Phobius"/>
    </source>
</evidence>
<comment type="caution">
    <text evidence="17">The sequence shown here is derived from an EMBL/GenBank/DDBJ whole genome shotgun (WGS) entry which is preliminary data.</text>
</comment>
<dbReference type="PROSITE" id="PS50885">
    <property type="entry name" value="HAMP"/>
    <property type="match status" value="1"/>
</dbReference>
<feature type="transmembrane region" description="Helical" evidence="14">
    <location>
        <begin position="748"/>
        <end position="769"/>
    </location>
</feature>
<dbReference type="PANTHER" id="PTHR45528">
    <property type="entry name" value="SENSOR HISTIDINE KINASE CPXA"/>
    <property type="match status" value="1"/>
</dbReference>
<evidence type="ECO:0000256" key="13">
    <source>
        <dbReference type="ARBA" id="ARBA00023136"/>
    </source>
</evidence>
<keyword evidence="11 14" id="KW-1133">Transmembrane helix</keyword>
<evidence type="ECO:0000256" key="7">
    <source>
        <dbReference type="ARBA" id="ARBA00022692"/>
    </source>
</evidence>
<evidence type="ECO:0000259" key="16">
    <source>
        <dbReference type="PROSITE" id="PS50885"/>
    </source>
</evidence>
<feature type="transmembrane region" description="Helical" evidence="14">
    <location>
        <begin position="350"/>
        <end position="376"/>
    </location>
</feature>
<dbReference type="CDD" id="cd06225">
    <property type="entry name" value="HAMP"/>
    <property type="match status" value="1"/>
</dbReference>
<dbReference type="GO" id="GO:0005524">
    <property type="term" value="F:ATP binding"/>
    <property type="evidence" value="ECO:0007669"/>
    <property type="project" value="UniProtKB-KW"/>
</dbReference>
<keyword evidence="7 14" id="KW-0812">Transmembrane</keyword>
<name>A0AAE3NU08_9BACT</name>
<sequence>MMKSLSKIKNIFILIVVFGIVIISFLNPLLKKNKQNNWDKESKEFLFEIREKIQDEFDEKGNSLITTSLKLEKEIRKNENNLSNLLKEKNEANLYLHLFDDSFNLIFWRGNSFLDTMDQSLISKSNQTFFIKNKGRTYLTFLREIQLKGKKYYLFNSFIIEDLIKLNKSQSTFIDTLKEKFSADFEIDFNESAKIEKDGRKYSFPLINNYKNKIAVCSINYPTLSYEFEKIDFYTGLLQKILLLLLFLFLIFIVNDKIKNKFLLKNIFLGLGLIILRLLFFCFEIPSSIFKNELTNPANFSSRFGYGIVSSPLELFLTSVLITYLIFMLNKIIKYYNIEERVKNLPITSLWIITTILLFIYFMIWRGFGATLRSIIYDSTIRYFKEFNLIPDPVVLVMSTNILLIGFIFLSSAVIILNFILSIASKKGNIKYSLIIFFVVLQIFGFLFDYFQKLPQGTFLIRIIFISLTFINSLLIIKSKQKEFINFIYKLIFASIVSVTLLTYYNSELEKDSLKNYALDITRLKEPQISFMIYQTIENYTSINFEKINDYDVAAFQLWKKSLLKTEDLSLLISIYDENKNKLGEFTNTIGVNEYNYNLSDELKIYKIKNVFDDKYVLYGIKSIDWGITKKYILVAVPFYNSLPEKKIISLFRNEGKGITSSLNKINVLTFYLDNNGFDNSSEIFNIDESSLKTLKEQISKKTKENWLTIKINNDNYYTFSLLDEATNSKLVCVAKPVKSFSWNLSDFFKIFFLHAIIIVLIILLYLLINIKKIRSNFYSFRTKLSLTLIIISLIPMIIISNYVRTIIDENNEKIVYENLKNDALKIRSLVLSKNYNNYKDIYDQTKINFQIYQNKKLIYSTMQNLINIGILNKILNPNVYYKSVTNSEFIYFDKYNLNEKIVNTVFIKFNDYVIEVNDFEVTQNIYLSKYDFDLFLFGMLSFLIIALIIVSYLFSYQISKPIKKLNIVTNAVANGDLSLKVEINSKDEFSELANAFNNMTKKIKENQIELAQFERESAWKEMAKQVAHEIKNPLTPMKLLIQQLIASYNDKSDKFDEIFKKVTNTILNQIETLKNIASEFLNFARMPNLKLEKINLINSINEVISLFAYQDKSVKLLTEGIDVFINADKDHWKRTLINIIRNSFEANADHVEINVVKNDDFVILRIKDNGNGIPKENINKIFLPNFSTKESGMGLGMSMAKQFIDDINGTIIIESTNSNGTIIQIKIPLAKDE</sequence>
<dbReference type="InterPro" id="IPR003594">
    <property type="entry name" value="HATPase_dom"/>
</dbReference>
<dbReference type="CDD" id="cd00075">
    <property type="entry name" value="HATPase"/>
    <property type="match status" value="1"/>
</dbReference>
<evidence type="ECO:0000256" key="2">
    <source>
        <dbReference type="ARBA" id="ARBA00004651"/>
    </source>
</evidence>
<keyword evidence="18" id="KW-1185">Reference proteome</keyword>
<dbReference type="Gene3D" id="3.30.565.10">
    <property type="entry name" value="Histidine kinase-like ATPase, C-terminal domain"/>
    <property type="match status" value="1"/>
</dbReference>
<feature type="transmembrane region" description="Helical" evidence="14">
    <location>
        <begin position="12"/>
        <end position="30"/>
    </location>
</feature>
<evidence type="ECO:0000256" key="4">
    <source>
        <dbReference type="ARBA" id="ARBA00022475"/>
    </source>
</evidence>
<dbReference type="InterPro" id="IPR036097">
    <property type="entry name" value="HisK_dim/P_sf"/>
</dbReference>
<evidence type="ECO:0000256" key="9">
    <source>
        <dbReference type="ARBA" id="ARBA00022777"/>
    </source>
</evidence>
<evidence type="ECO:0000256" key="10">
    <source>
        <dbReference type="ARBA" id="ARBA00022840"/>
    </source>
</evidence>
<dbReference type="Pfam" id="PF02518">
    <property type="entry name" value="HATPase_c"/>
    <property type="match status" value="1"/>
</dbReference>
<comment type="subcellular location">
    <subcellularLocation>
        <location evidence="2">Cell membrane</location>
        <topology evidence="2">Multi-pass membrane protein</topology>
    </subcellularLocation>
</comment>
<dbReference type="GO" id="GO:0000155">
    <property type="term" value="F:phosphorelay sensor kinase activity"/>
    <property type="evidence" value="ECO:0007669"/>
    <property type="project" value="InterPro"/>
</dbReference>
<keyword evidence="13 14" id="KW-0472">Membrane</keyword>
<dbReference type="PRINTS" id="PR00344">
    <property type="entry name" value="BCTRLSENSOR"/>
</dbReference>
<keyword evidence="8" id="KW-0547">Nucleotide-binding</keyword>
<dbReference type="SUPFAM" id="SSF47384">
    <property type="entry name" value="Homodimeric domain of signal transducing histidine kinase"/>
    <property type="match status" value="1"/>
</dbReference>
<dbReference type="InterPro" id="IPR005467">
    <property type="entry name" value="His_kinase_dom"/>
</dbReference>
<keyword evidence="6" id="KW-0808">Transferase</keyword>
<dbReference type="AlphaFoldDB" id="A0AAE3NU08"/>
<evidence type="ECO:0000313" key="18">
    <source>
        <dbReference type="Proteomes" id="UP001221302"/>
    </source>
</evidence>
<dbReference type="EC" id="2.7.13.3" evidence="3"/>
<accession>A0AAE3NU08</accession>
<evidence type="ECO:0000256" key="5">
    <source>
        <dbReference type="ARBA" id="ARBA00022553"/>
    </source>
</evidence>
<evidence type="ECO:0000256" key="6">
    <source>
        <dbReference type="ARBA" id="ARBA00022679"/>
    </source>
</evidence>
<dbReference type="InterPro" id="IPR004358">
    <property type="entry name" value="Sig_transdc_His_kin-like_C"/>
</dbReference>
<evidence type="ECO:0000256" key="8">
    <source>
        <dbReference type="ARBA" id="ARBA00022741"/>
    </source>
</evidence>
<reference evidence="17" key="1">
    <citation type="submission" date="2023-03" db="EMBL/GenBank/DDBJ databases">
        <title>Stygiobacter electus gen. nov., sp. nov., facultatively anaerobic thermotolerant bacterium of the class Ignavibacteria from a well of Yessentuki mineral water deposit.</title>
        <authorList>
            <person name="Podosokorskaya O.A."/>
            <person name="Elcheninov A.G."/>
            <person name="Petrova N.F."/>
            <person name="Zavarzina D.G."/>
            <person name="Kublanov I.V."/>
            <person name="Merkel A.Y."/>
        </authorList>
    </citation>
    <scope>NUCLEOTIDE SEQUENCE</scope>
    <source>
        <strain evidence="17">09-Me</strain>
    </source>
</reference>